<reference evidence="2" key="1">
    <citation type="submission" date="2022-12" db="EMBL/GenBank/DDBJ databases">
        <authorList>
            <person name="Wang J."/>
        </authorList>
    </citation>
    <scope>NUCLEOTIDE SEQUENCE</scope>
    <source>
        <strain evidence="2">HY-45-18</strain>
    </source>
</reference>
<keyword evidence="3" id="KW-1185">Reference proteome</keyword>
<dbReference type="RefSeq" id="WP_268042426.1">
    <property type="nucleotide sequence ID" value="NZ_JAPQER010000011.1"/>
</dbReference>
<accession>A0ABT4D3F5</accession>
<gene>
    <name evidence="2" type="ORF">OW763_15785</name>
</gene>
<evidence type="ECO:0000313" key="3">
    <source>
        <dbReference type="Proteomes" id="UP001078443"/>
    </source>
</evidence>
<evidence type="ECO:0000313" key="2">
    <source>
        <dbReference type="EMBL" id="MCY6485781.1"/>
    </source>
</evidence>
<dbReference type="Proteomes" id="UP001078443">
    <property type="component" value="Unassembled WGS sequence"/>
</dbReference>
<keyword evidence="1" id="KW-0812">Transmembrane</keyword>
<feature type="transmembrane region" description="Helical" evidence="1">
    <location>
        <begin position="6"/>
        <end position="23"/>
    </location>
</feature>
<keyword evidence="1" id="KW-1133">Transmembrane helix</keyword>
<feature type="transmembrane region" description="Helical" evidence="1">
    <location>
        <begin position="44"/>
        <end position="63"/>
    </location>
</feature>
<keyword evidence="1" id="KW-0472">Membrane</keyword>
<proteinExistence type="predicted"/>
<name>A0ABT4D3F5_9CLOT</name>
<evidence type="ECO:0000256" key="1">
    <source>
        <dbReference type="SAM" id="Phobius"/>
    </source>
</evidence>
<dbReference type="EMBL" id="JAPQER010000011">
    <property type="protein sequence ID" value="MCY6485781.1"/>
    <property type="molecule type" value="Genomic_DNA"/>
</dbReference>
<comment type="caution">
    <text evidence="2">The sequence shown here is derived from an EMBL/GenBank/DDBJ whole genome shotgun (WGS) entry which is preliminary data.</text>
</comment>
<sequence>MDPINFIVLVVFISLFIIVMSVGEGFKEILYEFKNEAKPIYIPIFKLFVILICIVGIYSYYSYRYAKTPFDKDKASVILKATWNPLKQFNDNIIVDEKNDIFFPPKNIKSKENFIKLFSATMPKYMAENFYKNLIKKNENGVMIVNKGAYCPNIFDKGSCILKAYTKKIDQTEELVIFEVGSNENERPYTRKNYYKKDKNGKWIYDRCSGTTWYFSESR</sequence>
<protein>
    <submittedName>
        <fullName evidence="2">Uncharacterized protein</fullName>
    </submittedName>
</protein>
<organism evidence="2 3">
    <name type="scientific">Clostridium aestuarii</name>
    <dbReference type="NCBI Taxonomy" id="338193"/>
    <lineage>
        <taxon>Bacteria</taxon>
        <taxon>Bacillati</taxon>
        <taxon>Bacillota</taxon>
        <taxon>Clostridia</taxon>
        <taxon>Eubacteriales</taxon>
        <taxon>Clostridiaceae</taxon>
        <taxon>Clostridium</taxon>
    </lineage>
</organism>